<evidence type="ECO:0000313" key="1">
    <source>
        <dbReference type="EMBL" id="EZA53461.1"/>
    </source>
</evidence>
<keyword evidence="2" id="KW-1185">Reference proteome</keyword>
<dbReference type="EMBL" id="KK107293">
    <property type="protein sequence ID" value="EZA53461.1"/>
    <property type="molecule type" value="Genomic_DNA"/>
</dbReference>
<proteinExistence type="predicted"/>
<evidence type="ECO:0000313" key="2">
    <source>
        <dbReference type="Proteomes" id="UP000053097"/>
    </source>
</evidence>
<accession>A0A026WCR1</accession>
<name>A0A026WCR1_OOCBI</name>
<protein>
    <submittedName>
        <fullName evidence="1">Uncharacterized protein</fullName>
    </submittedName>
</protein>
<dbReference type="Proteomes" id="UP000053097">
    <property type="component" value="Unassembled WGS sequence"/>
</dbReference>
<gene>
    <name evidence="1" type="ORF">X777_06542</name>
</gene>
<sequence>MKSDYYICIGNRNGLRVIIADQLNRIWMKAVVQSVVELVKPPMKCNKRSKCIHETSPVLLQSLVHRRSTAI</sequence>
<dbReference type="AlphaFoldDB" id="A0A026WCR1"/>
<reference evidence="1 2" key="1">
    <citation type="journal article" date="2014" name="Curr. Biol.">
        <title>The genome of the clonal raider ant Cerapachys biroi.</title>
        <authorList>
            <person name="Oxley P.R."/>
            <person name="Ji L."/>
            <person name="Fetter-Pruneda I."/>
            <person name="McKenzie S.K."/>
            <person name="Li C."/>
            <person name="Hu H."/>
            <person name="Zhang G."/>
            <person name="Kronauer D.J."/>
        </authorList>
    </citation>
    <scope>NUCLEOTIDE SEQUENCE [LARGE SCALE GENOMIC DNA]</scope>
</reference>
<organism evidence="1 2">
    <name type="scientific">Ooceraea biroi</name>
    <name type="common">Clonal raider ant</name>
    <name type="synonym">Cerapachys biroi</name>
    <dbReference type="NCBI Taxonomy" id="2015173"/>
    <lineage>
        <taxon>Eukaryota</taxon>
        <taxon>Metazoa</taxon>
        <taxon>Ecdysozoa</taxon>
        <taxon>Arthropoda</taxon>
        <taxon>Hexapoda</taxon>
        <taxon>Insecta</taxon>
        <taxon>Pterygota</taxon>
        <taxon>Neoptera</taxon>
        <taxon>Endopterygota</taxon>
        <taxon>Hymenoptera</taxon>
        <taxon>Apocrita</taxon>
        <taxon>Aculeata</taxon>
        <taxon>Formicoidea</taxon>
        <taxon>Formicidae</taxon>
        <taxon>Dorylinae</taxon>
        <taxon>Ooceraea</taxon>
    </lineage>
</organism>